<dbReference type="Proteomes" id="UP000094172">
    <property type="component" value="Unassembled WGS sequence"/>
</dbReference>
<evidence type="ECO:0000256" key="5">
    <source>
        <dbReference type="HAMAP-Rule" id="MF_01334"/>
    </source>
</evidence>
<dbReference type="NCBIfam" id="TIGR00731">
    <property type="entry name" value="bL25_bact_ctc"/>
    <property type="match status" value="1"/>
</dbReference>
<keyword evidence="2 5" id="KW-0694">RNA-binding</keyword>
<feature type="compositionally biased region" description="Acidic residues" evidence="6">
    <location>
        <begin position="191"/>
        <end position="212"/>
    </location>
</feature>
<dbReference type="Pfam" id="PF01386">
    <property type="entry name" value="Ribosomal_L25p"/>
    <property type="match status" value="1"/>
</dbReference>
<comment type="function">
    <text evidence="5">This is one of the proteins that binds to the 5S RNA in the ribosome where it forms part of the central protuberance.</text>
</comment>
<dbReference type="InterPro" id="IPR029751">
    <property type="entry name" value="Ribosomal_L25_dom"/>
</dbReference>
<dbReference type="InterPro" id="IPR001021">
    <property type="entry name" value="Ribosomal_bL25_long"/>
</dbReference>
<evidence type="ECO:0000256" key="6">
    <source>
        <dbReference type="SAM" id="MobiDB-lite"/>
    </source>
</evidence>
<evidence type="ECO:0000256" key="3">
    <source>
        <dbReference type="ARBA" id="ARBA00022980"/>
    </source>
</evidence>
<evidence type="ECO:0000256" key="1">
    <source>
        <dbReference type="ARBA" id="ARBA00022730"/>
    </source>
</evidence>
<dbReference type="PANTHER" id="PTHR33284">
    <property type="entry name" value="RIBOSOMAL PROTEIN L25/GLN-TRNA SYNTHETASE, ANTI-CODON-BINDING DOMAIN-CONTAINING PROTEIN"/>
    <property type="match status" value="1"/>
</dbReference>
<dbReference type="Pfam" id="PF14693">
    <property type="entry name" value="Ribosomal_TL5_C"/>
    <property type="match status" value="1"/>
</dbReference>
<keyword evidence="4 5" id="KW-0687">Ribonucleoprotein</keyword>
<evidence type="ECO:0000256" key="4">
    <source>
        <dbReference type="ARBA" id="ARBA00023274"/>
    </source>
</evidence>
<evidence type="ECO:0000313" key="10">
    <source>
        <dbReference type="Proteomes" id="UP000094172"/>
    </source>
</evidence>
<dbReference type="InterPro" id="IPR020057">
    <property type="entry name" value="Ribosomal_bL25_b-dom"/>
</dbReference>
<evidence type="ECO:0000259" key="8">
    <source>
        <dbReference type="Pfam" id="PF14693"/>
    </source>
</evidence>
<dbReference type="GO" id="GO:0006412">
    <property type="term" value="P:translation"/>
    <property type="evidence" value="ECO:0007669"/>
    <property type="project" value="UniProtKB-UniRule"/>
</dbReference>
<name>A0A1E3VTL6_9HYPH</name>
<dbReference type="GO" id="GO:0003735">
    <property type="term" value="F:structural constituent of ribosome"/>
    <property type="evidence" value="ECO:0007669"/>
    <property type="project" value="InterPro"/>
</dbReference>
<evidence type="ECO:0000313" key="9">
    <source>
        <dbReference type="EMBL" id="ODR96845.1"/>
    </source>
</evidence>
<dbReference type="Gene3D" id="2.170.120.20">
    <property type="entry name" value="Ribosomal protein L25, beta domain"/>
    <property type="match status" value="1"/>
</dbReference>
<feature type="domain" description="Large ribosomal subunit protein bL25 beta" evidence="8">
    <location>
        <begin position="102"/>
        <end position="185"/>
    </location>
</feature>
<dbReference type="CDD" id="cd00495">
    <property type="entry name" value="Ribosomal_L25_TL5_CTC"/>
    <property type="match status" value="1"/>
</dbReference>
<dbReference type="RefSeq" id="WP_069443315.1">
    <property type="nucleotide sequence ID" value="NZ_LPWE01000003.1"/>
</dbReference>
<reference evidence="9 10" key="1">
    <citation type="journal article" date="2016" name="Environ. Microbiol.">
        <title>New Methyloceanibacter diversity from North Sea sediments includes methanotroph containing solely the soluble methane monooxygenase.</title>
        <authorList>
            <person name="Vekeman B."/>
            <person name="Kerckhof F.M."/>
            <person name="Cremers G."/>
            <person name="de Vos P."/>
            <person name="Vandamme P."/>
            <person name="Boon N."/>
            <person name="Op den Camp H.J."/>
            <person name="Heylen K."/>
        </authorList>
    </citation>
    <scope>NUCLEOTIDE SEQUENCE [LARGE SCALE GENOMIC DNA]</scope>
    <source>
        <strain evidence="9 10">R-67176</strain>
    </source>
</reference>
<evidence type="ECO:0000256" key="2">
    <source>
        <dbReference type="ARBA" id="ARBA00022884"/>
    </source>
</evidence>
<feature type="region of interest" description="Disordered" evidence="6">
    <location>
        <begin position="185"/>
        <end position="212"/>
    </location>
</feature>
<comment type="caution">
    <text evidence="9">The sequence shown here is derived from an EMBL/GenBank/DDBJ whole genome shotgun (WGS) entry which is preliminary data.</text>
</comment>
<sequence length="212" mass="22934">MAEAIELKAWSRGRTGTGGARAIRREGRIPGIVYGGSDEPLNIALETKEVSKQIQTGHFQSTVYMLDMDGTKIRAIPRDVQVDPVRDFPIHVDFLRLAKNAEIDVDVPVHFLNEGASPGLKRGGVLNVVRHEISLRCPADKIPEAIEIDLAGMEIGDSIHISAVTLPEGAVPTITDRDFTVATIAGRGGDDAGEEEEGAEEEPTEEAEETKE</sequence>
<gene>
    <name evidence="5" type="primary">rplY</name>
    <name evidence="5" type="synonym">ctc</name>
    <name evidence="9" type="ORF">AUC70_13730</name>
</gene>
<dbReference type="Gene3D" id="2.40.240.10">
    <property type="entry name" value="Ribosomal Protein L25, Chain P"/>
    <property type="match status" value="1"/>
</dbReference>
<dbReference type="GO" id="GO:0022625">
    <property type="term" value="C:cytosolic large ribosomal subunit"/>
    <property type="evidence" value="ECO:0007669"/>
    <property type="project" value="TreeGrafter"/>
</dbReference>
<dbReference type="GO" id="GO:0008097">
    <property type="term" value="F:5S rRNA binding"/>
    <property type="evidence" value="ECO:0007669"/>
    <property type="project" value="InterPro"/>
</dbReference>
<dbReference type="PANTHER" id="PTHR33284:SF1">
    <property type="entry name" value="RIBOSOMAL PROTEIN L25_GLN-TRNA SYNTHETASE, ANTI-CODON-BINDING DOMAIN-CONTAINING PROTEIN"/>
    <property type="match status" value="1"/>
</dbReference>
<dbReference type="SUPFAM" id="SSF50715">
    <property type="entry name" value="Ribosomal protein L25-like"/>
    <property type="match status" value="1"/>
</dbReference>
<dbReference type="STRING" id="1774970.AUC70_13730"/>
<dbReference type="InterPro" id="IPR037121">
    <property type="entry name" value="Ribosomal_bL25_C"/>
</dbReference>
<dbReference type="NCBIfam" id="NF004128">
    <property type="entry name" value="PRK05618.1-2"/>
    <property type="match status" value="1"/>
</dbReference>
<feature type="domain" description="Large ribosomal subunit protein bL25 L25" evidence="7">
    <location>
        <begin position="7"/>
        <end position="94"/>
    </location>
</feature>
<dbReference type="InterPro" id="IPR020056">
    <property type="entry name" value="Rbsml_bL25/Gln-tRNA_synth_N"/>
</dbReference>
<dbReference type="InterPro" id="IPR011035">
    <property type="entry name" value="Ribosomal_bL25/Gln-tRNA_synth"/>
</dbReference>
<dbReference type="EMBL" id="LPWE01000003">
    <property type="protein sequence ID" value="ODR96845.1"/>
    <property type="molecule type" value="Genomic_DNA"/>
</dbReference>
<comment type="similarity">
    <text evidence="5">Belongs to the bacterial ribosomal protein bL25 family. CTC subfamily.</text>
</comment>
<keyword evidence="1 5" id="KW-0699">rRNA-binding</keyword>
<organism evidence="9 10">
    <name type="scientific">Methyloceanibacter stevinii</name>
    <dbReference type="NCBI Taxonomy" id="1774970"/>
    <lineage>
        <taxon>Bacteria</taxon>
        <taxon>Pseudomonadati</taxon>
        <taxon>Pseudomonadota</taxon>
        <taxon>Alphaproteobacteria</taxon>
        <taxon>Hyphomicrobiales</taxon>
        <taxon>Hyphomicrobiaceae</taxon>
        <taxon>Methyloceanibacter</taxon>
    </lineage>
</organism>
<dbReference type="AlphaFoldDB" id="A0A1E3VTL6"/>
<protein>
    <recommendedName>
        <fullName evidence="5">Large ribosomal subunit protein bL25</fullName>
    </recommendedName>
    <alternativeName>
        <fullName evidence="5">General stress protein CTC</fullName>
    </alternativeName>
</protein>
<comment type="subunit">
    <text evidence="5">Part of the 50S ribosomal subunit; part of the 5S rRNA/L5/L18/L25 subcomplex. Contacts the 5S rRNA. Binds to the 5S rRNA independently of L5 and L18.</text>
</comment>
<keyword evidence="3 5" id="KW-0689">Ribosomal protein</keyword>
<proteinExistence type="inferred from homology"/>
<accession>A0A1E3VTL6</accession>
<evidence type="ECO:0000259" key="7">
    <source>
        <dbReference type="Pfam" id="PF01386"/>
    </source>
</evidence>
<dbReference type="InterPro" id="IPR020930">
    <property type="entry name" value="Ribosomal_uL5_bac-type"/>
</dbReference>
<keyword evidence="10" id="KW-1185">Reference proteome</keyword>
<dbReference type="HAMAP" id="MF_01334">
    <property type="entry name" value="Ribosomal_bL25_CTC"/>
    <property type="match status" value="1"/>
</dbReference>